<accession>A0A0A8XZI2</accession>
<reference evidence="2" key="2">
    <citation type="journal article" date="2015" name="Data Brief">
        <title>Shoot transcriptome of the giant reed, Arundo donax.</title>
        <authorList>
            <person name="Barrero R.A."/>
            <person name="Guerrero F.D."/>
            <person name="Moolhuijzen P."/>
            <person name="Goolsby J.A."/>
            <person name="Tidwell J."/>
            <person name="Bellgard S.E."/>
            <person name="Bellgard M.I."/>
        </authorList>
    </citation>
    <scope>NUCLEOTIDE SEQUENCE</scope>
    <source>
        <tissue evidence="2">Shoot tissue taken approximately 20 cm above the soil surface</tissue>
    </source>
</reference>
<keyword evidence="1" id="KW-0812">Transmembrane</keyword>
<name>A0A0A8XZI2_ARUDO</name>
<organism evidence="2">
    <name type="scientific">Arundo donax</name>
    <name type="common">Giant reed</name>
    <name type="synonym">Donax arundinaceus</name>
    <dbReference type="NCBI Taxonomy" id="35708"/>
    <lineage>
        <taxon>Eukaryota</taxon>
        <taxon>Viridiplantae</taxon>
        <taxon>Streptophyta</taxon>
        <taxon>Embryophyta</taxon>
        <taxon>Tracheophyta</taxon>
        <taxon>Spermatophyta</taxon>
        <taxon>Magnoliopsida</taxon>
        <taxon>Liliopsida</taxon>
        <taxon>Poales</taxon>
        <taxon>Poaceae</taxon>
        <taxon>PACMAD clade</taxon>
        <taxon>Arundinoideae</taxon>
        <taxon>Arundineae</taxon>
        <taxon>Arundo</taxon>
    </lineage>
</organism>
<feature type="transmembrane region" description="Helical" evidence="1">
    <location>
        <begin position="108"/>
        <end position="126"/>
    </location>
</feature>
<keyword evidence="1" id="KW-1133">Transmembrane helix</keyword>
<dbReference type="EMBL" id="GBRH01279742">
    <property type="protein sequence ID" value="JAD18153.1"/>
    <property type="molecule type" value="Transcribed_RNA"/>
</dbReference>
<dbReference type="SUPFAM" id="SSF103511">
    <property type="entry name" value="Chlorophyll a-b binding protein"/>
    <property type="match status" value="1"/>
</dbReference>
<proteinExistence type="predicted"/>
<evidence type="ECO:0000256" key="1">
    <source>
        <dbReference type="SAM" id="Phobius"/>
    </source>
</evidence>
<feature type="transmembrane region" description="Helical" evidence="1">
    <location>
        <begin position="70"/>
        <end position="88"/>
    </location>
</feature>
<sequence length="132" mass="13248">MALFSVMRSSPLAVPTAAAASSRPPSFSCMSSHASLLRVTSSKRRVSSRAATSLAIRCEQSAKQGGGGGAGVWLGRAAMIGFASAIAVEVSTGKGFLENFGVATPAPTLSLVVSGLVVGLAVYFLLQSGSQG</sequence>
<reference evidence="2" key="1">
    <citation type="submission" date="2014-09" db="EMBL/GenBank/DDBJ databases">
        <authorList>
            <person name="Magalhaes I.L.F."/>
            <person name="Oliveira U."/>
            <person name="Santos F.R."/>
            <person name="Vidigal T.H.D.A."/>
            <person name="Brescovit A.D."/>
            <person name="Santos A.J."/>
        </authorList>
    </citation>
    <scope>NUCLEOTIDE SEQUENCE</scope>
    <source>
        <tissue evidence="2">Shoot tissue taken approximately 20 cm above the soil surface</tissue>
    </source>
</reference>
<keyword evidence="1" id="KW-0472">Membrane</keyword>
<evidence type="ECO:0008006" key="3">
    <source>
        <dbReference type="Google" id="ProtNLM"/>
    </source>
</evidence>
<dbReference type="AlphaFoldDB" id="A0A0A8XZI2"/>
<evidence type="ECO:0000313" key="2">
    <source>
        <dbReference type="EMBL" id="JAD18153.1"/>
    </source>
</evidence>
<protein>
    <recommendedName>
        <fullName evidence="3">Stress enhanced protein 1, chloroplastic</fullName>
    </recommendedName>
</protein>